<comment type="caution">
    <text evidence="3">The sequence shown here is derived from an EMBL/GenBank/DDBJ whole genome shotgun (WGS) entry which is preliminary data.</text>
</comment>
<dbReference type="InterPro" id="IPR029059">
    <property type="entry name" value="AB_hydrolase_5"/>
</dbReference>
<keyword evidence="1" id="KW-0732">Signal</keyword>
<dbReference type="Proteomes" id="UP001283361">
    <property type="component" value="Unassembled WGS sequence"/>
</dbReference>
<proteinExistence type="predicted"/>
<reference evidence="3" key="1">
    <citation type="journal article" date="2023" name="G3 (Bethesda)">
        <title>A reference genome for the long-term kleptoplast-retaining sea slug Elysia crispata morphotype clarki.</title>
        <authorList>
            <person name="Eastman K.E."/>
            <person name="Pendleton A.L."/>
            <person name="Shaikh M.A."/>
            <person name="Suttiyut T."/>
            <person name="Ogas R."/>
            <person name="Tomko P."/>
            <person name="Gavelis G."/>
            <person name="Widhalm J.R."/>
            <person name="Wisecaver J.H."/>
        </authorList>
    </citation>
    <scope>NUCLEOTIDE SEQUENCE</scope>
    <source>
        <strain evidence="3">ECLA1</strain>
    </source>
</reference>
<accession>A0AAE0YE42</accession>
<evidence type="ECO:0000259" key="2">
    <source>
        <dbReference type="Pfam" id="PF12695"/>
    </source>
</evidence>
<evidence type="ECO:0000313" key="4">
    <source>
        <dbReference type="Proteomes" id="UP001283361"/>
    </source>
</evidence>
<gene>
    <name evidence="3" type="ORF">RRG08_017534</name>
</gene>
<feature type="domain" description="Alpha/beta hydrolase fold-5" evidence="2">
    <location>
        <begin position="86"/>
        <end position="210"/>
    </location>
</feature>
<dbReference type="EMBL" id="JAWDGP010006377">
    <property type="protein sequence ID" value="KAK3742073.1"/>
    <property type="molecule type" value="Genomic_DNA"/>
</dbReference>
<dbReference type="AlphaFoldDB" id="A0AAE0YE42"/>
<dbReference type="Gene3D" id="3.40.50.1820">
    <property type="entry name" value="alpha/beta hydrolase"/>
    <property type="match status" value="1"/>
</dbReference>
<dbReference type="Pfam" id="PF12695">
    <property type="entry name" value="Abhydrolase_5"/>
    <property type="match status" value="1"/>
</dbReference>
<dbReference type="GO" id="GO:0016787">
    <property type="term" value="F:hydrolase activity"/>
    <property type="evidence" value="ECO:0007669"/>
    <property type="project" value="InterPro"/>
</dbReference>
<feature type="chain" id="PRO_5042155954" description="Alpha/beta hydrolase fold-5 domain-containing protein" evidence="1">
    <location>
        <begin position="24"/>
        <end position="496"/>
    </location>
</feature>
<name>A0AAE0YE42_9GAST</name>
<sequence length="496" mass="54734">MSGVLGLLGVAVVLLGLLTGRDAIFSTDGLTTQILKPVRATADEVGLIFIPDRFIKGEQYTQTARAIQEASELRVWVALTGSYLLNVADSQQVARSAREAIQKLKNAGMKSRNYVGVGHGIGGHYLQEYARKSALKAVILLGSSLPRDTQLRDFPTPVLTLAAELDGLTRITRVAEEYAKLADDVLWNVLLGIYRTPVILLEGVNHAQFASGLMPPHVSLGDLAPNVTEEQAHLKVGEYVNHFLTATFSSEDSHIEQALRNLTAAFFQCVVKLQPFLVIKSLDTDGEESLWTILAQEHFAAEYGPRVGTYNMVLENPMFFTKQPTSFFAGDVLVLGTATLIHAEDKPNPLQNQMVKESPQELNMKLVSKDAMWKALASKNDTTLRSEANTCASLNRLGLELALALSGKTARERYETRGRPIIVEEDMMRTSNLVWAPTPLQMWEDEAGLHVKSVAMVTPITNFINAGAHYCKVMSPYRAMEWVNVDSLRPYSSQFN</sequence>
<evidence type="ECO:0000313" key="3">
    <source>
        <dbReference type="EMBL" id="KAK3742073.1"/>
    </source>
</evidence>
<feature type="signal peptide" evidence="1">
    <location>
        <begin position="1"/>
        <end position="23"/>
    </location>
</feature>
<organism evidence="3 4">
    <name type="scientific">Elysia crispata</name>
    <name type="common">lettuce slug</name>
    <dbReference type="NCBI Taxonomy" id="231223"/>
    <lineage>
        <taxon>Eukaryota</taxon>
        <taxon>Metazoa</taxon>
        <taxon>Spiralia</taxon>
        <taxon>Lophotrochozoa</taxon>
        <taxon>Mollusca</taxon>
        <taxon>Gastropoda</taxon>
        <taxon>Heterobranchia</taxon>
        <taxon>Euthyneura</taxon>
        <taxon>Panpulmonata</taxon>
        <taxon>Sacoglossa</taxon>
        <taxon>Placobranchoidea</taxon>
        <taxon>Plakobranchidae</taxon>
        <taxon>Elysia</taxon>
    </lineage>
</organism>
<protein>
    <recommendedName>
        <fullName evidence="2">Alpha/beta hydrolase fold-5 domain-containing protein</fullName>
    </recommendedName>
</protein>
<keyword evidence="4" id="KW-1185">Reference proteome</keyword>
<dbReference type="SUPFAM" id="SSF53474">
    <property type="entry name" value="alpha/beta-Hydrolases"/>
    <property type="match status" value="1"/>
</dbReference>
<dbReference type="InterPro" id="IPR029058">
    <property type="entry name" value="AB_hydrolase_fold"/>
</dbReference>
<evidence type="ECO:0000256" key="1">
    <source>
        <dbReference type="SAM" id="SignalP"/>
    </source>
</evidence>